<reference evidence="1" key="1">
    <citation type="submission" date="2023-04" db="EMBL/GenBank/DDBJ databases">
        <title>A chromosome-level genome assembly of the parasitoid wasp Eretmocerus hayati.</title>
        <authorList>
            <person name="Zhong Y."/>
            <person name="Liu S."/>
            <person name="Liu Y."/>
        </authorList>
    </citation>
    <scope>NUCLEOTIDE SEQUENCE</scope>
    <source>
        <strain evidence="1">ZJU_SS_LIU_2023</strain>
    </source>
</reference>
<name>A0ACC2NJN0_9HYME</name>
<gene>
    <name evidence="1" type="ORF">QAD02_001009</name>
</gene>
<organism evidence="1 2">
    <name type="scientific">Eretmocerus hayati</name>
    <dbReference type="NCBI Taxonomy" id="131215"/>
    <lineage>
        <taxon>Eukaryota</taxon>
        <taxon>Metazoa</taxon>
        <taxon>Ecdysozoa</taxon>
        <taxon>Arthropoda</taxon>
        <taxon>Hexapoda</taxon>
        <taxon>Insecta</taxon>
        <taxon>Pterygota</taxon>
        <taxon>Neoptera</taxon>
        <taxon>Endopterygota</taxon>
        <taxon>Hymenoptera</taxon>
        <taxon>Apocrita</taxon>
        <taxon>Proctotrupomorpha</taxon>
        <taxon>Chalcidoidea</taxon>
        <taxon>Aphelinidae</taxon>
        <taxon>Aphelininae</taxon>
        <taxon>Eretmocerus</taxon>
    </lineage>
</organism>
<comment type="caution">
    <text evidence="1">The sequence shown here is derived from an EMBL/GenBank/DDBJ whole genome shotgun (WGS) entry which is preliminary data.</text>
</comment>
<evidence type="ECO:0000313" key="1">
    <source>
        <dbReference type="EMBL" id="KAJ8669750.1"/>
    </source>
</evidence>
<keyword evidence="2" id="KW-1185">Reference proteome</keyword>
<proteinExistence type="predicted"/>
<accession>A0ACC2NJN0</accession>
<sequence length="1596" mass="183164">MPPKKTVSKNSRHSKEQLGYRELVEKTVINDEKWRCIITILIETHESQMRYISILNDTCKTGYRKAIRAINYENILKEITTPVEIHQTSSDRTIYDDQLHEWLRSELLGPTETDQKNNTHRQGHHLQDVKLKSILILWAVRQARLESLSRREAELALARERELEILAMKDEAAPRAGSARKHNSRLRKRGEDWRDIVYVDDAPVRGPDLYILLTGFYDPSLPVELIKIGLPLRCILRLEINLDDNYGESILGVTNLSSSDGSVSLPSTTFRPSQASTYAAGDSSRQLKFWSSFDGTGCNSVAIRCFKPTWDTETIPSKMYDEVSYMMYDVHATIEEHEAYLRAMKVYQMYEPRELIDSTMASYEDRLIKLPDGLCDSVSVVLDALLSQLEENLEKKVNDNSVPSTSSQSTGVSKSSKQQERVHRIEGESDAYSSRESISSVQTRLEAKLAQLNSKYGLFGLSHQQNTELERIEDRPMRQELELLLHGDSLRLDLYRALTGRSKFEDCLKEMIERLTKRLPEEPIVGRAWKTVDQRELEICQLHMPGVYECCRREGLDRLKSEHLLNLLGLRKLLRLLSDQTLIRREEKPSQHRGKFGESHIKTHTMNEDRGKTCRMHNETNQFERSASIISSSTRSISHQCGPEHRAIHHQNSSCIRESVDVGNMLRSFENCAALFELVDARESLGLEYNLQKQQYHTKSHQQRISLEGFEHAELISSSAFPQIIRDCIGMYEQVVVQHFEPTDSLLLLFQHEVSRPGNFSEIQRVYSIRTPVCLRDFCDYVTAEESEWLEKIRKLGENSAEGDLAGRCRRKMLASVNGIDGGNNELPSGMQSKATLLPADLQEKPSPQISSSKRNSLAKKSKSSINAQTSHSSTNSSCGPTQSNYEFVGYDVGEGQRVQLIHHRKVYKACDGMILKFERDSWLFEHENWIHIKATSGVWDLHYFEHFPDGTRHHFRLAHAEDASISFTKKINMCGMVKSNEMLYQITIHWPTGLTVRPMEYENAEYPFYVYQRYSSIEATSNEIESHRKYLPNGDIVKFHKDGSIIVLRPNGTIITDIEFVTSPDGCYLKERCYGEFESAQPSRKNSSLNQTWSLASFRGAEEDSMGSLNYTVLEPDGRQYRIYGSEEYIVELEQIRIRVMEEYSSREKFVRRADGTDMLFTDDAELIIDFPDGTRTLMGCRIDDEDFKLLLDTDDDFDVYSVDVNNHNSSYVSLSIYTKAEHPNYATVERDSDERCLLSFGSSTLPKLNLTPKATGEILLPEDRARLQLTETEVCFSRLSNCQSPRCSLPTSLATFNPLESIATPMFTFIDKSKKISLARSSNGLDMQDTLNGDDDGNIELCCCCRDEEFELSAKVRRHEGLRMFAVSRDGEAHEYLERSMVNEVEEKMMDEENSSLVVRQINDRPEVEYRLHLRPLSGLRIPRAFPRFKYTYDQKDDNAEDTNEKCDESWKEPLLPRDYYCNKETTAAVSKAIGRCNLLLKSQVLIARLFEDVGRETENCLVSMQKALLAMGVRKEARGNVTAMCDCRGDTETQLRDIVLEKDKTIDLEIYEAGKRYLKDMKVARDEERTRLMIDSTYDRKLGQNKCSRSNDE</sequence>
<protein>
    <submittedName>
        <fullName evidence="1">Uncharacterized protein</fullName>
    </submittedName>
</protein>
<evidence type="ECO:0000313" key="2">
    <source>
        <dbReference type="Proteomes" id="UP001239111"/>
    </source>
</evidence>
<dbReference type="EMBL" id="CM056743">
    <property type="protein sequence ID" value="KAJ8669750.1"/>
    <property type="molecule type" value="Genomic_DNA"/>
</dbReference>
<dbReference type="Proteomes" id="UP001239111">
    <property type="component" value="Chromosome 3"/>
</dbReference>